<evidence type="ECO:0000313" key="2">
    <source>
        <dbReference type="Proteomes" id="UP000324701"/>
    </source>
</evidence>
<name>A0A5B1BPM1_MYCSI</name>
<gene>
    <name evidence="1" type="ORF">F0Q45_08285</name>
</gene>
<comment type="caution">
    <text evidence="1">The sequence shown here is derived from an EMBL/GenBank/DDBJ whole genome shotgun (WGS) entry which is preliminary data.</text>
</comment>
<organism evidence="1 2">
    <name type="scientific">Mycobacterium simiae</name>
    <name type="common">Mycobacterium habana</name>
    <dbReference type="NCBI Taxonomy" id="1784"/>
    <lineage>
        <taxon>Bacteria</taxon>
        <taxon>Bacillati</taxon>
        <taxon>Actinomycetota</taxon>
        <taxon>Actinomycetes</taxon>
        <taxon>Mycobacteriales</taxon>
        <taxon>Mycobacteriaceae</taxon>
        <taxon>Mycobacterium</taxon>
        <taxon>Mycobacterium simiae complex</taxon>
    </lineage>
</organism>
<evidence type="ECO:0000313" key="1">
    <source>
        <dbReference type="EMBL" id="KAA1250708.1"/>
    </source>
</evidence>
<dbReference type="EMBL" id="VTZN01000035">
    <property type="protein sequence ID" value="KAA1250708.1"/>
    <property type="molecule type" value="Genomic_DNA"/>
</dbReference>
<proteinExistence type="predicted"/>
<dbReference type="OrthoDB" id="4470080at2"/>
<dbReference type="Proteomes" id="UP000324701">
    <property type="component" value="Unassembled WGS sequence"/>
</dbReference>
<sequence length="68" mass="7741">MAPRPYPGRRTLVQTRPHREVWVAVHQRQRRTGVSSVSQYVADILAIHVGREDLVVELGRKEGLPLAM</sequence>
<accession>A0A5B1BPM1</accession>
<protein>
    <submittedName>
        <fullName evidence="1">Toxin-antitoxin system</fullName>
    </submittedName>
</protein>
<keyword evidence="2" id="KW-1185">Reference proteome</keyword>
<reference evidence="1 2" key="1">
    <citation type="submission" date="2019-09" db="EMBL/GenBank/DDBJ databases">
        <title>Report of infection by Mycobacterium simiae a patient suffering from pulmonary tuberculosis.</title>
        <authorList>
            <person name="Mohanty P.S."/>
            <person name="Bansal A.K."/>
            <person name="Singh H."/>
            <person name="Sharma S."/>
            <person name="Patil S.A."/>
            <person name="Upadhaya P."/>
            <person name="Singh P.K."/>
            <person name="Kumar D."/>
            <person name="Kumar S."/>
            <person name="Singh R.K."/>
            <person name="Chaudhary B."/>
        </authorList>
    </citation>
    <scope>NUCLEOTIDE SEQUENCE [LARGE SCALE GENOMIC DNA]</scope>
    <source>
        <strain evidence="1 2">JAL-560-SIM</strain>
    </source>
</reference>
<dbReference type="AlphaFoldDB" id="A0A5B1BPM1"/>